<geneLocation type="plasmid" evidence="2 3">
    <name>unnamed1</name>
</geneLocation>
<reference evidence="3" key="1">
    <citation type="submission" date="2018-06" db="EMBL/GenBank/DDBJ databases">
        <authorList>
            <person name="Li K."/>
        </authorList>
    </citation>
    <scope>NUCLEOTIDE SEQUENCE [LARGE SCALE GENOMIC DNA]</scope>
    <source>
        <strain evidence="3">ZFG47</strain>
        <plasmid evidence="3">unnamed1</plasmid>
    </source>
</reference>
<proteinExistence type="predicted"/>
<dbReference type="AlphaFoldDB" id="A0A2Z4JDV7"/>
<keyword evidence="2" id="KW-0614">Plasmid</keyword>
<evidence type="ECO:0000256" key="1">
    <source>
        <dbReference type="SAM" id="MobiDB-lite"/>
    </source>
</evidence>
<feature type="region of interest" description="Disordered" evidence="1">
    <location>
        <begin position="48"/>
        <end position="88"/>
    </location>
</feature>
<accession>A0A2Z4JDV7</accession>
<sequence length="163" mass="17057">MTHMKPMRTSRTVKTRETTKYPLRPLALATGGLVLSAAALLAVTEPGHATAPSGTGTSGAGQLTRQQAGPHGEPASRQAPAAGTRIGVKPGWGTARVRLKPEKDAYIVFELKEGGTTAHCTLTGCGTFNGDTVTACNTTTNQWYPVTVNRQMMYVSATCGTPV</sequence>
<gene>
    <name evidence="2" type="ORF">DN051_42945</name>
</gene>
<evidence type="ECO:0000313" key="2">
    <source>
        <dbReference type="EMBL" id="AWW43332.1"/>
    </source>
</evidence>
<protein>
    <submittedName>
        <fullName evidence="2">Uncharacterized protein</fullName>
    </submittedName>
</protein>
<dbReference type="KEGG" id="scad:DN051_42945"/>
<organism evidence="2 3">
    <name type="scientific">Streptomyces cadmiisoli</name>
    <dbReference type="NCBI Taxonomy" id="2184053"/>
    <lineage>
        <taxon>Bacteria</taxon>
        <taxon>Bacillati</taxon>
        <taxon>Actinomycetota</taxon>
        <taxon>Actinomycetes</taxon>
        <taxon>Kitasatosporales</taxon>
        <taxon>Streptomycetaceae</taxon>
        <taxon>Streptomyces</taxon>
        <taxon>Streptomyces aurantiacus group</taxon>
    </lineage>
</organism>
<dbReference type="Proteomes" id="UP000249616">
    <property type="component" value="Plasmid unnamed1"/>
</dbReference>
<dbReference type="EMBL" id="CP030074">
    <property type="protein sequence ID" value="AWW43332.1"/>
    <property type="molecule type" value="Genomic_DNA"/>
</dbReference>
<name>A0A2Z4JDV7_9ACTN</name>
<evidence type="ECO:0000313" key="3">
    <source>
        <dbReference type="Proteomes" id="UP000249616"/>
    </source>
</evidence>
<keyword evidence="3" id="KW-1185">Reference proteome</keyword>